<proteinExistence type="predicted"/>
<dbReference type="EMBL" id="WVTA01000015">
    <property type="protein sequence ID" value="KAK3201956.1"/>
    <property type="molecule type" value="Genomic_DNA"/>
</dbReference>
<dbReference type="SUPFAM" id="SSF56112">
    <property type="entry name" value="Protein kinase-like (PK-like)"/>
    <property type="match status" value="1"/>
</dbReference>
<dbReference type="InterPro" id="IPR011009">
    <property type="entry name" value="Kinase-like_dom_sf"/>
</dbReference>
<dbReference type="AlphaFoldDB" id="A0AAN6LRB1"/>
<dbReference type="InterPro" id="IPR051678">
    <property type="entry name" value="AGP_Transferase"/>
</dbReference>
<dbReference type="Pfam" id="PF01636">
    <property type="entry name" value="APH"/>
    <property type="match status" value="1"/>
</dbReference>
<gene>
    <name evidence="3" type="ORF">GRF29_164g1233688</name>
</gene>
<keyword evidence="4" id="KW-1185">Reference proteome</keyword>
<feature type="domain" description="Aminoglycoside phosphotransferase" evidence="2">
    <location>
        <begin position="248"/>
        <end position="514"/>
    </location>
</feature>
<comment type="caution">
    <text evidence="3">The sequence shown here is derived from an EMBL/GenBank/DDBJ whole genome shotgun (WGS) entry which is preliminary data.</text>
</comment>
<reference evidence="3 4" key="1">
    <citation type="submission" date="2021-02" db="EMBL/GenBank/DDBJ databases">
        <title>Genome assembly of Pseudopithomyces chartarum.</title>
        <authorList>
            <person name="Jauregui R."/>
            <person name="Singh J."/>
            <person name="Voisey C."/>
        </authorList>
    </citation>
    <scope>NUCLEOTIDE SEQUENCE [LARGE SCALE GENOMIC DNA]</scope>
    <source>
        <strain evidence="3 4">AGR01</strain>
    </source>
</reference>
<evidence type="ECO:0000313" key="4">
    <source>
        <dbReference type="Proteomes" id="UP001280581"/>
    </source>
</evidence>
<feature type="region of interest" description="Disordered" evidence="1">
    <location>
        <begin position="673"/>
        <end position="696"/>
    </location>
</feature>
<dbReference type="PANTHER" id="PTHR21310">
    <property type="entry name" value="AMINOGLYCOSIDE PHOSPHOTRANSFERASE-RELATED-RELATED"/>
    <property type="match status" value="1"/>
</dbReference>
<accession>A0AAN6LRB1</accession>
<name>A0AAN6LRB1_9PLEO</name>
<dbReference type="Proteomes" id="UP001280581">
    <property type="component" value="Unassembled WGS sequence"/>
</dbReference>
<organism evidence="3 4">
    <name type="scientific">Pseudopithomyces chartarum</name>
    <dbReference type="NCBI Taxonomy" id="1892770"/>
    <lineage>
        <taxon>Eukaryota</taxon>
        <taxon>Fungi</taxon>
        <taxon>Dikarya</taxon>
        <taxon>Ascomycota</taxon>
        <taxon>Pezizomycotina</taxon>
        <taxon>Dothideomycetes</taxon>
        <taxon>Pleosporomycetidae</taxon>
        <taxon>Pleosporales</taxon>
        <taxon>Massarineae</taxon>
        <taxon>Didymosphaeriaceae</taxon>
        <taxon>Pseudopithomyces</taxon>
    </lineage>
</organism>
<dbReference type="InterPro" id="IPR002575">
    <property type="entry name" value="Aminoglycoside_PTrfase"/>
</dbReference>
<dbReference type="Gene3D" id="3.90.1200.10">
    <property type="match status" value="1"/>
</dbReference>
<evidence type="ECO:0000259" key="2">
    <source>
        <dbReference type="Pfam" id="PF01636"/>
    </source>
</evidence>
<evidence type="ECO:0000256" key="1">
    <source>
        <dbReference type="SAM" id="MobiDB-lite"/>
    </source>
</evidence>
<sequence>MFRLQAWKPPRCWDLVSMASKLHRINLPLKGTSNSHTNAQDTVPESNGLDETALVDAKPAGLLISLAPDPKAVDLDKSKHFFGGKTQPADGERSGVAALDISNAPPQSISHNDCDMEANCKRGHKHKIKFFKPLSHSLVAKIRKFCGNKKLNSWNWKRKRHTQPTTEQGEALVAQQGTGKAAMEPGSSHGNNRQDWEAIRAISNDQFRHLLLRCLNVPGEDPIPLHSCEVAERLEGGFHLAVIIYVSRNGGIEPWVIKVPAHGTARFWTEQDTYMMRREVEIMRQISFNTDIPVPKIKDFYTGLDDEFGAPWVVMEKLPGNAAHSIWFDESYSRETAYLGADSPTEATHRRRVNFLKSLAEQMVKLQRLKFDKIGMAKIQYPHDVTHNSSGTCEEFPSTVGPAYYWPCTSDITRVVERGPFPATQDFIQPGFQALFDLDMLCEKYPEPDEEFYALLGVGKIMKAVFDTAAFNPDGTDETFVIRHDDLNFQNILVDENGNVTGIIDWDGAFVAPRCIGPAAAPLFLSRDWLPGEHGEQLEKLPHMAWKTYYYRNIYAAAMHKAELKEGLSHDAQYTTNSALYQAALCAIYEGGDFWNLTEKILRSLPGFMMDPYDFTTLLGRGFPAAEDMLEREITKLCKPTLPSKEYMKELEEDVRTNTDPEEVDPINVTVEPLTPEDELDGSVLSPGSPAETSTDMNLPESITGENNEAQTVLPSPSPALLQEDDDETQSLAEFCSIFSQESSSNKSSPCSSLGFEEGRHLQAGPQLQSHPNVKQDIINMKVSIPTISHILYRTV</sequence>
<evidence type="ECO:0000313" key="3">
    <source>
        <dbReference type="EMBL" id="KAK3201956.1"/>
    </source>
</evidence>
<protein>
    <recommendedName>
        <fullName evidence="2">Aminoglycoside phosphotransferase domain-containing protein</fullName>
    </recommendedName>
</protein>
<dbReference type="PANTHER" id="PTHR21310:SF51">
    <property type="entry name" value="AMINOGLYCOSIDE PHOSPHOTRANSFERASE DOMAIN-CONTAINING PROTEIN"/>
    <property type="match status" value="1"/>
</dbReference>